<comment type="caution">
    <text evidence="10">The sequence shown here is derived from an EMBL/GenBank/DDBJ whole genome shotgun (WGS) entry which is preliminary data.</text>
</comment>
<dbReference type="SMART" id="SM00533">
    <property type="entry name" value="MUTSd"/>
    <property type="match status" value="1"/>
</dbReference>
<dbReference type="Gene3D" id="1.10.1420.10">
    <property type="match status" value="2"/>
</dbReference>
<comment type="similarity">
    <text evidence="1 7">Belongs to the DNA mismatch repair MutS family.</text>
</comment>
<keyword evidence="11" id="KW-1185">Reference proteome</keyword>
<dbReference type="SUPFAM" id="SSF52540">
    <property type="entry name" value="P-loop containing nucleoside triphosphate hydrolases"/>
    <property type="match status" value="1"/>
</dbReference>
<keyword evidence="4" id="KW-0067">ATP-binding</keyword>
<dbReference type="OrthoDB" id="10252754at2759"/>
<dbReference type="Pfam" id="PF01624">
    <property type="entry name" value="MutS_I"/>
    <property type="match status" value="1"/>
</dbReference>
<dbReference type="InterPro" id="IPR016151">
    <property type="entry name" value="DNA_mismatch_repair_MutS_N"/>
</dbReference>
<evidence type="ECO:0000256" key="8">
    <source>
        <dbReference type="SAM" id="MobiDB-lite"/>
    </source>
</evidence>
<dbReference type="InterPro" id="IPR007695">
    <property type="entry name" value="DNA_mismatch_repair_MutS-lik_N"/>
</dbReference>
<keyword evidence="2 7" id="KW-0547">Nucleotide-binding</keyword>
<dbReference type="InterPro" id="IPR007860">
    <property type="entry name" value="DNA_mmatch_repair_MutS_con_dom"/>
</dbReference>
<dbReference type="GO" id="GO:0140664">
    <property type="term" value="F:ATP-dependent DNA damage sensor activity"/>
    <property type="evidence" value="ECO:0007669"/>
    <property type="project" value="InterPro"/>
</dbReference>
<dbReference type="PROSITE" id="PS00486">
    <property type="entry name" value="DNA_MISMATCH_REPAIR_2"/>
    <property type="match status" value="1"/>
</dbReference>
<gene>
    <name evidence="10" type="primary">msh1</name>
    <name evidence="10" type="ORF">GGI15_003408</name>
</gene>
<dbReference type="NCBIfam" id="NF003810">
    <property type="entry name" value="PRK05399.1"/>
    <property type="match status" value="1"/>
</dbReference>
<dbReference type="InterPro" id="IPR000432">
    <property type="entry name" value="DNA_mismatch_repair_MutS_C"/>
</dbReference>
<evidence type="ECO:0000256" key="5">
    <source>
        <dbReference type="ARBA" id="ARBA00023125"/>
    </source>
</evidence>
<dbReference type="InterPro" id="IPR007696">
    <property type="entry name" value="DNA_mismatch_repair_MutS_core"/>
</dbReference>
<dbReference type="GO" id="GO:0006298">
    <property type="term" value="P:mismatch repair"/>
    <property type="evidence" value="ECO:0007669"/>
    <property type="project" value="InterPro"/>
</dbReference>
<dbReference type="Pfam" id="PF05192">
    <property type="entry name" value="MutS_III"/>
    <property type="match status" value="1"/>
</dbReference>
<dbReference type="PANTHER" id="PTHR11361">
    <property type="entry name" value="DNA MISMATCH REPAIR PROTEIN MUTS FAMILY MEMBER"/>
    <property type="match status" value="1"/>
</dbReference>
<dbReference type="Pfam" id="PF05188">
    <property type="entry name" value="MutS_II"/>
    <property type="match status" value="1"/>
</dbReference>
<dbReference type="GO" id="GO:0030983">
    <property type="term" value="F:mismatched DNA binding"/>
    <property type="evidence" value="ECO:0007669"/>
    <property type="project" value="InterPro"/>
</dbReference>
<name>A0A9W8HCL6_9FUNG</name>
<evidence type="ECO:0000256" key="4">
    <source>
        <dbReference type="ARBA" id="ARBA00022840"/>
    </source>
</evidence>
<proteinExistence type="inferred from homology"/>
<dbReference type="Pfam" id="PF00488">
    <property type="entry name" value="MutS_V"/>
    <property type="match status" value="1"/>
</dbReference>
<evidence type="ECO:0000259" key="9">
    <source>
        <dbReference type="PROSITE" id="PS00486"/>
    </source>
</evidence>
<evidence type="ECO:0000256" key="3">
    <source>
        <dbReference type="ARBA" id="ARBA00022763"/>
    </source>
</evidence>
<organism evidence="10 11">
    <name type="scientific">Coemansia interrupta</name>
    <dbReference type="NCBI Taxonomy" id="1126814"/>
    <lineage>
        <taxon>Eukaryota</taxon>
        <taxon>Fungi</taxon>
        <taxon>Fungi incertae sedis</taxon>
        <taxon>Zoopagomycota</taxon>
        <taxon>Kickxellomycotina</taxon>
        <taxon>Kickxellomycetes</taxon>
        <taxon>Kickxellales</taxon>
        <taxon>Kickxellaceae</taxon>
        <taxon>Coemansia</taxon>
    </lineage>
</organism>
<dbReference type="GO" id="GO:0005524">
    <property type="term" value="F:ATP binding"/>
    <property type="evidence" value="ECO:0007669"/>
    <property type="project" value="UniProtKB-KW"/>
</dbReference>
<dbReference type="Gene3D" id="3.30.420.110">
    <property type="entry name" value="MutS, connector domain"/>
    <property type="match status" value="1"/>
</dbReference>
<sequence length="1075" mass="119477">MSTVWRLISLQRRLGLFGQRAAKTMPGLHIRAVHLVRTQQQSQNLHTTGRATQLHRPETRRCITMNHADLGIPENDDSPAAEDPVLNEVPSSSVLTTVREFRQKYPSCVLLVRVGDFYELYYEQADDIGGHVLGLQVVDKKFRNGSVRFTGFPARSLLRYVEILVARHGLSVAICEQFQEPLKRSFTRKVTRVITPGTLIDDQCLVTTRVHNYILSIARLDERAEENRARDERWAREKREIEEKYREQVEWTIAAARRDWEDANRAASSPVKRRPGRPRKDEIPTTAIDTAEMPVFDPTTVQLPDPPELPFRPDNIAQKSSDEKGAEDSMTLGLAWLDLATGDFMTSIGSAETLAGDLARIRPSEILIDEGCSLVRSLLDTIQPSTTAISASSRPSITPVASSSFSISDQTHVKPLRAAELPLDKTHNPNATWSLSAPDQQLVASPEHLLLEASELSQSEQAAACALLNYIVDTQLGLLPPLQPPVRYQPEGHVRMSASTIQALELLRPLNADRIDAGTSLLKEIDLTKTSAGGRLLAERLAAPSTDIGIIERRLDLVEFFYRSARVCGQINECLDRIGDIERAVNKLSLNCGGPHDLLDISRTLCEVSKIKAVLKEYLASNASRKQAAKYQASSVAASDRYIEITKAVARKEMTLQALDRLVSDIGMKIREDSERDVRAFGFLKPNCSKSINDLHTQLETKEKQRTDLQAVWQIQYGCTSLKLDTISNLGHFIEVSKRESVRLTETEGFRMIQTLKNKVRFENNEWTHLLSEIEMLRTRIQAEEMRVFEELRDSVLAASAAIKTNSKVLADLDVSISMALLAQSRQYRRPRFVSPEEAREGGSLHTITNGRHPVVESQLLNANRQYIGNDCVFGKEEGRVLLLTGPNMGGKSTYLRQIAITSIMGQMGGYVPAESAQLHIIDAVYSRIGAHDNLALDQSTFMVEMSETADILRHATENSLVILDEIGRGTATSDGISIAYATLKYLHDVVGCKAVFATHYHELVPYVVPALSAVTPLQTAIYEDGSGGFAFLHKVKPGICTKSHAFYVAQIAGIPKQVLASAREFAELNLGQNL</sequence>
<dbReference type="PANTHER" id="PTHR11361:SF34">
    <property type="entry name" value="DNA MISMATCH REPAIR PROTEIN MSH1, MITOCHONDRIAL"/>
    <property type="match status" value="1"/>
</dbReference>
<evidence type="ECO:0000313" key="11">
    <source>
        <dbReference type="Proteomes" id="UP001140172"/>
    </source>
</evidence>
<dbReference type="InterPro" id="IPR027417">
    <property type="entry name" value="P-loop_NTPase"/>
</dbReference>
<accession>A0A9W8HCL6</accession>
<dbReference type="Gene3D" id="3.40.50.300">
    <property type="entry name" value="P-loop containing nucleotide triphosphate hydrolases"/>
    <property type="match status" value="1"/>
</dbReference>
<keyword evidence="5 7" id="KW-0238">DNA-binding</keyword>
<dbReference type="PIRSF" id="PIRSF037677">
    <property type="entry name" value="DNA_mis_repair_Msh6"/>
    <property type="match status" value="1"/>
</dbReference>
<reference evidence="10" key="1">
    <citation type="submission" date="2022-07" db="EMBL/GenBank/DDBJ databases">
        <title>Phylogenomic reconstructions and comparative analyses of Kickxellomycotina fungi.</title>
        <authorList>
            <person name="Reynolds N.K."/>
            <person name="Stajich J.E."/>
            <person name="Barry K."/>
            <person name="Grigoriev I.V."/>
            <person name="Crous P."/>
            <person name="Smith M.E."/>
        </authorList>
    </citation>
    <scope>NUCLEOTIDE SEQUENCE</scope>
    <source>
        <strain evidence="10">BCRC 34489</strain>
    </source>
</reference>
<dbReference type="GO" id="GO:0005634">
    <property type="term" value="C:nucleus"/>
    <property type="evidence" value="ECO:0007669"/>
    <property type="project" value="TreeGrafter"/>
</dbReference>
<evidence type="ECO:0000256" key="1">
    <source>
        <dbReference type="ARBA" id="ARBA00006271"/>
    </source>
</evidence>
<protein>
    <submittedName>
        <fullName evidence="10">MutS protein 1</fullName>
    </submittedName>
</protein>
<feature type="region of interest" description="Disordered" evidence="8">
    <location>
        <begin position="262"/>
        <end position="289"/>
    </location>
</feature>
<dbReference type="InterPro" id="IPR017261">
    <property type="entry name" value="DNA_mismatch_repair_MutS/MSH"/>
</dbReference>
<keyword evidence="3 7" id="KW-0227">DNA damage</keyword>
<dbReference type="Gene3D" id="3.40.1170.10">
    <property type="entry name" value="DNA repair protein MutS, domain I"/>
    <property type="match status" value="1"/>
</dbReference>
<dbReference type="SMART" id="SM00534">
    <property type="entry name" value="MUTSac"/>
    <property type="match status" value="1"/>
</dbReference>
<dbReference type="GO" id="GO:0043504">
    <property type="term" value="P:mitochondrial DNA repair"/>
    <property type="evidence" value="ECO:0007669"/>
    <property type="project" value="TreeGrafter"/>
</dbReference>
<dbReference type="InterPro" id="IPR045076">
    <property type="entry name" value="MutS"/>
</dbReference>
<dbReference type="SUPFAM" id="SSF53150">
    <property type="entry name" value="DNA repair protein MutS, domain II"/>
    <property type="match status" value="1"/>
</dbReference>
<keyword evidence="6 7" id="KW-0234">DNA repair</keyword>
<feature type="domain" description="DNA mismatch repair proteins mutS family" evidence="9">
    <location>
        <begin position="960"/>
        <end position="976"/>
    </location>
</feature>
<dbReference type="GO" id="GO:0005739">
    <property type="term" value="C:mitochondrion"/>
    <property type="evidence" value="ECO:0007669"/>
    <property type="project" value="TreeGrafter"/>
</dbReference>
<dbReference type="SUPFAM" id="SSF55271">
    <property type="entry name" value="DNA repair protein MutS, domain I"/>
    <property type="match status" value="1"/>
</dbReference>
<dbReference type="Proteomes" id="UP001140172">
    <property type="component" value="Unassembled WGS sequence"/>
</dbReference>
<dbReference type="InterPro" id="IPR036187">
    <property type="entry name" value="DNA_mismatch_repair_MutS_sf"/>
</dbReference>
<dbReference type="EMBL" id="JANBUM010000234">
    <property type="protein sequence ID" value="KAJ2780806.1"/>
    <property type="molecule type" value="Genomic_DNA"/>
</dbReference>
<evidence type="ECO:0000256" key="2">
    <source>
        <dbReference type="ARBA" id="ARBA00022741"/>
    </source>
</evidence>
<dbReference type="InterPro" id="IPR036678">
    <property type="entry name" value="MutS_con_dom_sf"/>
</dbReference>
<dbReference type="Pfam" id="PF05190">
    <property type="entry name" value="MutS_IV"/>
    <property type="match status" value="1"/>
</dbReference>
<dbReference type="InterPro" id="IPR007861">
    <property type="entry name" value="DNA_mismatch_repair_MutS_clamp"/>
</dbReference>
<dbReference type="AlphaFoldDB" id="A0A9W8HCL6"/>
<evidence type="ECO:0000256" key="6">
    <source>
        <dbReference type="ARBA" id="ARBA00023204"/>
    </source>
</evidence>
<evidence type="ECO:0000313" key="10">
    <source>
        <dbReference type="EMBL" id="KAJ2780806.1"/>
    </source>
</evidence>
<comment type="function">
    <text evidence="7">Component of the post-replicative DNA mismatch repair system (MMR).</text>
</comment>
<evidence type="ECO:0000256" key="7">
    <source>
        <dbReference type="RuleBase" id="RU003756"/>
    </source>
</evidence>
<dbReference type="SUPFAM" id="SSF48334">
    <property type="entry name" value="DNA repair protein MutS, domain III"/>
    <property type="match status" value="1"/>
</dbReference>
<feature type="region of interest" description="Disordered" evidence="8">
    <location>
        <begin position="302"/>
        <end position="327"/>
    </location>
</feature>